<accession>A0A8I0Q3I3</accession>
<proteinExistence type="predicted"/>
<sequence length="83" mass="10024">MTEQKDTENEISVYDDPLIKAIHHVDDGCCHLEPYLWDLNFRRFIHDGVYTPRPKPKRVTEPRLIPIPKKRKTRKVRKVDHEY</sequence>
<evidence type="ECO:0000313" key="3">
    <source>
        <dbReference type="Proteomes" id="UP000650477"/>
    </source>
</evidence>
<feature type="region of interest" description="Disordered" evidence="1">
    <location>
        <begin position="55"/>
        <end position="83"/>
    </location>
</feature>
<dbReference type="Proteomes" id="UP000650477">
    <property type="component" value="Unassembled WGS sequence"/>
</dbReference>
<reference evidence="2" key="1">
    <citation type="submission" date="2017-12" db="EMBL/GenBank/DDBJ databases">
        <title>Genome sequencing and analysis.</title>
        <authorList>
            <person name="Huang Y.-T."/>
        </authorList>
    </citation>
    <scope>NUCLEOTIDE SEQUENCE</scope>
    <source>
        <strain evidence="2">VGH116</strain>
    </source>
</reference>
<organism evidence="2 3">
    <name type="scientific">Morganella morganii</name>
    <name type="common">Proteus morganii</name>
    <dbReference type="NCBI Taxonomy" id="582"/>
    <lineage>
        <taxon>Bacteria</taxon>
        <taxon>Pseudomonadati</taxon>
        <taxon>Pseudomonadota</taxon>
        <taxon>Gammaproteobacteria</taxon>
        <taxon>Enterobacterales</taxon>
        <taxon>Morganellaceae</taxon>
        <taxon>Morganella</taxon>
    </lineage>
</organism>
<evidence type="ECO:0000256" key="1">
    <source>
        <dbReference type="SAM" id="MobiDB-lite"/>
    </source>
</evidence>
<dbReference type="EMBL" id="PKLF01000005">
    <property type="protein sequence ID" value="MBE8612068.1"/>
    <property type="molecule type" value="Genomic_DNA"/>
</dbReference>
<dbReference type="AlphaFoldDB" id="A0A8I0Q3I3"/>
<evidence type="ECO:0000313" key="2">
    <source>
        <dbReference type="EMBL" id="MBE8612068.1"/>
    </source>
</evidence>
<gene>
    <name evidence="2" type="ORF">CYG68_06500</name>
</gene>
<feature type="compositionally biased region" description="Basic residues" evidence="1">
    <location>
        <begin position="68"/>
        <end position="83"/>
    </location>
</feature>
<name>A0A8I0Q3I3_MORMO</name>
<comment type="caution">
    <text evidence="2">The sequence shown here is derived from an EMBL/GenBank/DDBJ whole genome shotgun (WGS) entry which is preliminary data.</text>
</comment>
<protein>
    <submittedName>
        <fullName evidence="2">Uncharacterized protein</fullName>
    </submittedName>
</protein>